<keyword evidence="3" id="KW-0963">Cytoplasm</keyword>
<comment type="subcellular location">
    <subcellularLocation>
        <location evidence="1">Cytoplasm</location>
    </subcellularLocation>
</comment>
<dbReference type="HOGENOM" id="CLU_1375268_0_0_1"/>
<evidence type="ECO:0000256" key="2">
    <source>
        <dbReference type="ARBA" id="ARBA00022448"/>
    </source>
</evidence>
<dbReference type="InterPro" id="IPR016024">
    <property type="entry name" value="ARM-type_fold"/>
</dbReference>
<gene>
    <name evidence="6" type="ORF">LOTGIDRAFT_175852</name>
</gene>
<name>V4A3M3_LOTGI</name>
<organism evidence="6 7">
    <name type="scientific">Lottia gigantea</name>
    <name type="common">Giant owl limpet</name>
    <dbReference type="NCBI Taxonomy" id="225164"/>
    <lineage>
        <taxon>Eukaryota</taxon>
        <taxon>Metazoa</taxon>
        <taxon>Spiralia</taxon>
        <taxon>Lophotrochozoa</taxon>
        <taxon>Mollusca</taxon>
        <taxon>Gastropoda</taxon>
        <taxon>Patellogastropoda</taxon>
        <taxon>Lottioidea</taxon>
        <taxon>Lottiidae</taxon>
        <taxon>Lottia</taxon>
    </lineage>
</organism>
<accession>V4A3M3</accession>
<dbReference type="EMBL" id="KB202581">
    <property type="protein sequence ID" value="ESO89565.1"/>
    <property type="molecule type" value="Genomic_DNA"/>
</dbReference>
<dbReference type="CTD" id="20243427"/>
<dbReference type="GO" id="GO:0006606">
    <property type="term" value="P:protein import into nucleus"/>
    <property type="evidence" value="ECO:0007669"/>
    <property type="project" value="InterPro"/>
</dbReference>
<dbReference type="Proteomes" id="UP000030746">
    <property type="component" value="Unassembled WGS sequence"/>
</dbReference>
<keyword evidence="5" id="KW-0653">Protein transport</keyword>
<keyword evidence="4" id="KW-0677">Repeat</keyword>
<feature type="non-terminal residue" evidence="6">
    <location>
        <position position="1"/>
    </location>
</feature>
<dbReference type="OrthoDB" id="951172at2759"/>
<dbReference type="GO" id="GO:0005737">
    <property type="term" value="C:cytoplasm"/>
    <property type="evidence" value="ECO:0007669"/>
    <property type="project" value="UniProtKB-SubCell"/>
</dbReference>
<sequence length="199" mass="22611">LLKRVLDSNKRVQEAACSAFATLEEEACTELVPYLSFILETLVYAFGKYQHKNLLILYDAIGTLADSVGHHLNKEVRKFIIFGEFCTYKGMDAKFLKGALFTYTTGRPGSSIAVLTIELIHHGWIPFLFSVSSIVARLQLRTTWLDMVCNLGFWRCIQIELHYMRIKCLWCGMEAPRFRKGKSSGNLPTHYSTATIGVF</sequence>
<dbReference type="Gene3D" id="1.25.10.10">
    <property type="entry name" value="Leucine-rich Repeat Variant"/>
    <property type="match status" value="1"/>
</dbReference>
<evidence type="ECO:0000256" key="1">
    <source>
        <dbReference type="ARBA" id="ARBA00004496"/>
    </source>
</evidence>
<dbReference type="SUPFAM" id="SSF48371">
    <property type="entry name" value="ARM repeat"/>
    <property type="match status" value="1"/>
</dbReference>
<dbReference type="RefSeq" id="XP_009059747.1">
    <property type="nucleotide sequence ID" value="XM_009061499.1"/>
</dbReference>
<evidence type="ECO:0000256" key="4">
    <source>
        <dbReference type="ARBA" id="ARBA00022737"/>
    </source>
</evidence>
<dbReference type="InterPro" id="IPR011989">
    <property type="entry name" value="ARM-like"/>
</dbReference>
<evidence type="ECO:0000256" key="5">
    <source>
        <dbReference type="ARBA" id="ARBA00022927"/>
    </source>
</evidence>
<dbReference type="GeneID" id="20243427"/>
<dbReference type="InterPro" id="IPR040122">
    <property type="entry name" value="Importin_beta"/>
</dbReference>
<evidence type="ECO:0000313" key="7">
    <source>
        <dbReference type="Proteomes" id="UP000030746"/>
    </source>
</evidence>
<reference evidence="6 7" key="1">
    <citation type="journal article" date="2013" name="Nature">
        <title>Insights into bilaterian evolution from three spiralian genomes.</title>
        <authorList>
            <person name="Simakov O."/>
            <person name="Marletaz F."/>
            <person name="Cho S.J."/>
            <person name="Edsinger-Gonzales E."/>
            <person name="Havlak P."/>
            <person name="Hellsten U."/>
            <person name="Kuo D.H."/>
            <person name="Larsson T."/>
            <person name="Lv J."/>
            <person name="Arendt D."/>
            <person name="Savage R."/>
            <person name="Osoegawa K."/>
            <person name="de Jong P."/>
            <person name="Grimwood J."/>
            <person name="Chapman J.A."/>
            <person name="Shapiro H."/>
            <person name="Aerts A."/>
            <person name="Otillar R.P."/>
            <person name="Terry A.Y."/>
            <person name="Boore J.L."/>
            <person name="Grigoriev I.V."/>
            <person name="Lindberg D.R."/>
            <person name="Seaver E.C."/>
            <person name="Weisblat D.A."/>
            <person name="Putnam N.H."/>
            <person name="Rokhsar D.S."/>
        </authorList>
    </citation>
    <scope>NUCLEOTIDE SEQUENCE [LARGE SCALE GENOMIC DNA]</scope>
</reference>
<protein>
    <submittedName>
        <fullName evidence="6">Uncharacterized protein</fullName>
    </submittedName>
</protein>
<dbReference type="KEGG" id="lgi:LOTGIDRAFT_175852"/>
<dbReference type="STRING" id="225164.V4A3M3"/>
<keyword evidence="7" id="KW-1185">Reference proteome</keyword>
<keyword evidence="2" id="KW-0813">Transport</keyword>
<dbReference type="AlphaFoldDB" id="V4A3M3"/>
<proteinExistence type="predicted"/>
<evidence type="ECO:0000313" key="6">
    <source>
        <dbReference type="EMBL" id="ESO89565.1"/>
    </source>
</evidence>
<evidence type="ECO:0000256" key="3">
    <source>
        <dbReference type="ARBA" id="ARBA00022490"/>
    </source>
</evidence>
<dbReference type="PANTHER" id="PTHR10527">
    <property type="entry name" value="IMPORTIN BETA"/>
    <property type="match status" value="1"/>
</dbReference>